<name>A0A2A9MB78_BESBE</name>
<dbReference type="GeneID" id="40313311"/>
<evidence type="ECO:0000313" key="3">
    <source>
        <dbReference type="EMBL" id="PFH33186.1"/>
    </source>
</evidence>
<dbReference type="EMBL" id="NWUJ01000009">
    <property type="protein sequence ID" value="PFH33186.1"/>
    <property type="molecule type" value="Genomic_DNA"/>
</dbReference>
<dbReference type="KEGG" id="bbes:BESB_083850"/>
<feature type="compositionally biased region" description="Low complexity" evidence="1">
    <location>
        <begin position="31"/>
        <end position="50"/>
    </location>
</feature>
<sequence length="178" mass="18820">MNLQTENGAVAASAAALDAVAGQHVPQEAGPAFDTATAADSAPAGPADASVNHEGSDLPTRESQQKEPLLKAEDKQDGDEDSGDVSLAVGGDQAKEESGIMGVVLALLLSFVFPPIGCLAFCFSLRYPENSRRYFWAVRALELGSLLSFLYSLLLVMLLSDLKLVYTQNDKAHFGVGY</sequence>
<evidence type="ECO:0000313" key="4">
    <source>
        <dbReference type="Proteomes" id="UP000224006"/>
    </source>
</evidence>
<keyword evidence="2" id="KW-0472">Membrane</keyword>
<evidence type="ECO:0008006" key="5">
    <source>
        <dbReference type="Google" id="ProtNLM"/>
    </source>
</evidence>
<dbReference type="Proteomes" id="UP000224006">
    <property type="component" value="Chromosome VIII"/>
</dbReference>
<keyword evidence="2" id="KW-0812">Transmembrane</keyword>
<keyword evidence="2" id="KW-1133">Transmembrane helix</keyword>
<feature type="compositionally biased region" description="Basic and acidic residues" evidence="1">
    <location>
        <begin position="54"/>
        <end position="75"/>
    </location>
</feature>
<dbReference type="VEuPathDB" id="ToxoDB:BESB_083850"/>
<reference evidence="3 4" key="1">
    <citation type="submission" date="2017-09" db="EMBL/GenBank/DDBJ databases">
        <title>Genome sequencing of Besnoitia besnoiti strain Bb-Ger1.</title>
        <authorList>
            <person name="Schares G."/>
            <person name="Venepally P."/>
            <person name="Lorenzi H.A."/>
        </authorList>
    </citation>
    <scope>NUCLEOTIDE SEQUENCE [LARGE SCALE GENOMIC DNA]</scope>
    <source>
        <strain evidence="3 4">Bb-Ger1</strain>
    </source>
</reference>
<protein>
    <recommendedName>
        <fullName evidence="5">Transmembrane protein</fullName>
    </recommendedName>
</protein>
<evidence type="ECO:0000256" key="2">
    <source>
        <dbReference type="SAM" id="Phobius"/>
    </source>
</evidence>
<evidence type="ECO:0000256" key="1">
    <source>
        <dbReference type="SAM" id="MobiDB-lite"/>
    </source>
</evidence>
<dbReference type="RefSeq" id="XP_029217195.1">
    <property type="nucleotide sequence ID" value="XM_029366735.1"/>
</dbReference>
<gene>
    <name evidence="3" type="ORF">BESB_083850</name>
</gene>
<feature type="transmembrane region" description="Helical" evidence="2">
    <location>
        <begin position="136"/>
        <end position="159"/>
    </location>
</feature>
<proteinExistence type="predicted"/>
<organism evidence="3 4">
    <name type="scientific">Besnoitia besnoiti</name>
    <name type="common">Apicomplexan protozoan</name>
    <dbReference type="NCBI Taxonomy" id="94643"/>
    <lineage>
        <taxon>Eukaryota</taxon>
        <taxon>Sar</taxon>
        <taxon>Alveolata</taxon>
        <taxon>Apicomplexa</taxon>
        <taxon>Conoidasida</taxon>
        <taxon>Coccidia</taxon>
        <taxon>Eucoccidiorida</taxon>
        <taxon>Eimeriorina</taxon>
        <taxon>Sarcocystidae</taxon>
        <taxon>Besnoitia</taxon>
    </lineage>
</organism>
<comment type="caution">
    <text evidence="3">The sequence shown here is derived from an EMBL/GenBank/DDBJ whole genome shotgun (WGS) entry which is preliminary data.</text>
</comment>
<dbReference type="OrthoDB" id="330287at2759"/>
<keyword evidence="4" id="KW-1185">Reference proteome</keyword>
<feature type="region of interest" description="Disordered" evidence="1">
    <location>
        <begin position="20"/>
        <end position="85"/>
    </location>
</feature>
<accession>A0A2A9MB78</accession>
<feature type="transmembrane region" description="Helical" evidence="2">
    <location>
        <begin position="100"/>
        <end position="124"/>
    </location>
</feature>
<dbReference type="AlphaFoldDB" id="A0A2A9MB78"/>